<evidence type="ECO:0000256" key="3">
    <source>
        <dbReference type="ARBA" id="ARBA00022525"/>
    </source>
</evidence>
<organism evidence="5 6">
    <name type="scientific">Morus notabilis</name>
    <dbReference type="NCBI Taxonomy" id="981085"/>
    <lineage>
        <taxon>Eukaryota</taxon>
        <taxon>Viridiplantae</taxon>
        <taxon>Streptophyta</taxon>
        <taxon>Embryophyta</taxon>
        <taxon>Tracheophyta</taxon>
        <taxon>Spermatophyta</taxon>
        <taxon>Magnoliopsida</taxon>
        <taxon>eudicotyledons</taxon>
        <taxon>Gunneridae</taxon>
        <taxon>Pentapetalae</taxon>
        <taxon>rosids</taxon>
        <taxon>fabids</taxon>
        <taxon>Rosales</taxon>
        <taxon>Moraceae</taxon>
        <taxon>Moreae</taxon>
        <taxon>Morus</taxon>
    </lineage>
</organism>
<dbReference type="InterPro" id="IPR011050">
    <property type="entry name" value="Pectin_lyase_fold/virulence"/>
</dbReference>
<dbReference type="SUPFAM" id="SSF51126">
    <property type="entry name" value="Pectin lyase-like"/>
    <property type="match status" value="1"/>
</dbReference>
<dbReference type="EMBL" id="KE344562">
    <property type="protein sequence ID" value="EXB67308.1"/>
    <property type="molecule type" value="Genomic_DNA"/>
</dbReference>
<dbReference type="STRING" id="981085.W9R439"/>
<keyword evidence="2" id="KW-0134">Cell wall</keyword>
<evidence type="ECO:0000256" key="2">
    <source>
        <dbReference type="ARBA" id="ARBA00022512"/>
    </source>
</evidence>
<protein>
    <submittedName>
        <fullName evidence="5">Putative polygalacturonase</fullName>
    </submittedName>
</protein>
<sequence>MVCAATNNPTLQIPKGKTFLLMPVKFQGPCKSQNINVQVGGDIIAPGELSQWANHELNHWLSFSNVNGRTVSGDGSILTAKGLTGGTFVDNIGCLGKDGKDDKVEEIHGGSGYARKITFENITFVDA</sequence>
<dbReference type="InterPro" id="IPR012334">
    <property type="entry name" value="Pectin_lyas_fold"/>
</dbReference>
<dbReference type="Proteomes" id="UP000030645">
    <property type="component" value="Unassembled WGS sequence"/>
</dbReference>
<keyword evidence="3" id="KW-0964">Secreted</keyword>
<proteinExistence type="predicted"/>
<accession>W9R439</accession>
<evidence type="ECO:0000256" key="1">
    <source>
        <dbReference type="ARBA" id="ARBA00004191"/>
    </source>
</evidence>
<dbReference type="Gene3D" id="2.160.20.10">
    <property type="entry name" value="Single-stranded right-handed beta-helix, Pectin lyase-like"/>
    <property type="match status" value="1"/>
</dbReference>
<evidence type="ECO:0000256" key="4">
    <source>
        <dbReference type="ARBA" id="ARBA00023316"/>
    </source>
</evidence>
<evidence type="ECO:0000313" key="5">
    <source>
        <dbReference type="EMBL" id="EXB67308.1"/>
    </source>
</evidence>
<dbReference type="AlphaFoldDB" id="W9R439"/>
<evidence type="ECO:0000313" key="6">
    <source>
        <dbReference type="Proteomes" id="UP000030645"/>
    </source>
</evidence>
<keyword evidence="4" id="KW-0961">Cell wall biogenesis/degradation</keyword>
<comment type="subcellular location">
    <subcellularLocation>
        <location evidence="1">Secreted</location>
        <location evidence="1">Cell wall</location>
    </subcellularLocation>
</comment>
<gene>
    <name evidence="5" type="ORF">L484_025790</name>
</gene>
<dbReference type="GO" id="GO:0071555">
    <property type="term" value="P:cell wall organization"/>
    <property type="evidence" value="ECO:0007669"/>
    <property type="project" value="UniProtKB-KW"/>
</dbReference>
<name>W9R439_9ROSA</name>
<keyword evidence="6" id="KW-1185">Reference proteome</keyword>
<reference evidence="6" key="1">
    <citation type="submission" date="2013-01" db="EMBL/GenBank/DDBJ databases">
        <title>Draft Genome Sequence of a Mulberry Tree, Morus notabilis C.K. Schneid.</title>
        <authorList>
            <person name="He N."/>
            <person name="Zhao S."/>
        </authorList>
    </citation>
    <scope>NUCLEOTIDE SEQUENCE</scope>
</reference>
<dbReference type="PANTHER" id="PTHR31375">
    <property type="match status" value="1"/>
</dbReference>